<keyword evidence="1" id="KW-0547">Nucleotide-binding</keyword>
<accession>A0A3L8Q6E2</accession>
<dbReference type="GO" id="GO:0005525">
    <property type="term" value="F:GTP binding"/>
    <property type="evidence" value="ECO:0007669"/>
    <property type="project" value="UniProtKB-KW"/>
</dbReference>
<keyword evidence="2" id="KW-0342">GTP-binding</keyword>
<evidence type="ECO:0008006" key="6">
    <source>
        <dbReference type="Google" id="ProtNLM"/>
    </source>
</evidence>
<dbReference type="Gene3D" id="3.40.50.300">
    <property type="entry name" value="P-loop containing nucleotide triphosphate hydrolases"/>
    <property type="match status" value="1"/>
</dbReference>
<dbReference type="SUPFAM" id="SSF52540">
    <property type="entry name" value="P-loop containing nucleoside triphosphate hydrolases"/>
    <property type="match status" value="1"/>
</dbReference>
<protein>
    <recommendedName>
        <fullName evidence="6">Ras-related protein Rab-4B</fullName>
    </recommendedName>
</protein>
<evidence type="ECO:0000313" key="4">
    <source>
        <dbReference type="EMBL" id="RLV62890.1"/>
    </source>
</evidence>
<dbReference type="SMART" id="SM00175">
    <property type="entry name" value="RAB"/>
    <property type="match status" value="1"/>
</dbReference>
<dbReference type="STRING" id="44316.ENSEGOP00005012804"/>
<dbReference type="InterPro" id="IPR001806">
    <property type="entry name" value="Small_GTPase"/>
</dbReference>
<evidence type="ECO:0000256" key="3">
    <source>
        <dbReference type="SAM" id="MobiDB-lite"/>
    </source>
</evidence>
<organism evidence="4 5">
    <name type="scientific">Chloebia gouldiae</name>
    <name type="common">Gouldian finch</name>
    <name type="synonym">Erythrura gouldiae</name>
    <dbReference type="NCBI Taxonomy" id="44316"/>
    <lineage>
        <taxon>Eukaryota</taxon>
        <taxon>Metazoa</taxon>
        <taxon>Chordata</taxon>
        <taxon>Craniata</taxon>
        <taxon>Vertebrata</taxon>
        <taxon>Euteleostomi</taxon>
        <taxon>Archelosauria</taxon>
        <taxon>Archosauria</taxon>
        <taxon>Dinosauria</taxon>
        <taxon>Saurischia</taxon>
        <taxon>Theropoda</taxon>
        <taxon>Coelurosauria</taxon>
        <taxon>Aves</taxon>
        <taxon>Neognathae</taxon>
        <taxon>Neoaves</taxon>
        <taxon>Telluraves</taxon>
        <taxon>Australaves</taxon>
        <taxon>Passeriformes</taxon>
        <taxon>Passeroidea</taxon>
        <taxon>Passeridae</taxon>
        <taxon>Chloebia</taxon>
    </lineage>
</organism>
<comment type="caution">
    <text evidence="4">The sequence shown here is derived from an EMBL/GenBank/DDBJ whole genome shotgun (WGS) entry which is preliminary data.</text>
</comment>
<feature type="compositionally biased region" description="Basic residues" evidence="3">
    <location>
        <begin position="81"/>
        <end position="90"/>
    </location>
</feature>
<dbReference type="GO" id="GO:0003924">
    <property type="term" value="F:GTPase activity"/>
    <property type="evidence" value="ECO:0007669"/>
    <property type="project" value="InterPro"/>
</dbReference>
<proteinExistence type="predicted"/>
<feature type="region of interest" description="Disordered" evidence="3">
    <location>
        <begin position="71"/>
        <end position="109"/>
    </location>
</feature>
<dbReference type="PROSITE" id="PS51419">
    <property type="entry name" value="RAB"/>
    <property type="match status" value="1"/>
</dbReference>
<feature type="non-terminal residue" evidence="4">
    <location>
        <position position="1"/>
    </location>
</feature>
<dbReference type="InterPro" id="IPR027417">
    <property type="entry name" value="P-loop_NTPase"/>
</dbReference>
<keyword evidence="5" id="KW-1185">Reference proteome</keyword>
<dbReference type="EMBL" id="QUSF01004879">
    <property type="protein sequence ID" value="RLV62890.1"/>
    <property type="molecule type" value="Genomic_DNA"/>
</dbReference>
<dbReference type="Proteomes" id="UP000276834">
    <property type="component" value="Unassembled WGS sequence"/>
</dbReference>
<reference evidence="4 5" key="1">
    <citation type="journal article" date="2018" name="Proc. R. Soc. B">
        <title>A non-coding region near Follistatin controls head colour polymorphism in the Gouldian finch.</title>
        <authorList>
            <person name="Toomey M.B."/>
            <person name="Marques C.I."/>
            <person name="Andrade P."/>
            <person name="Araujo P.M."/>
            <person name="Sabatino S."/>
            <person name="Gazda M.A."/>
            <person name="Afonso S."/>
            <person name="Lopes R.J."/>
            <person name="Corbo J.C."/>
            <person name="Carneiro M."/>
        </authorList>
    </citation>
    <scope>NUCLEOTIDE SEQUENCE [LARGE SCALE GENOMIC DNA]</scope>
    <source>
        <strain evidence="4">Red01</strain>
        <tissue evidence="4">Muscle</tissue>
    </source>
</reference>
<evidence type="ECO:0000256" key="2">
    <source>
        <dbReference type="ARBA" id="ARBA00023134"/>
    </source>
</evidence>
<dbReference type="InterPro" id="IPR050209">
    <property type="entry name" value="Rab_GTPases_membrane_traffic"/>
</dbReference>
<sequence>SVTRSYYRGAAGALLVYDITSRETYNALAQWLTDARTLASPNIVIILCGNKKDLEGEREVTFLEASRFAQENGGKTGKTGKNGRKWGKTGRKWEKMGKRYGKNGGKMGK</sequence>
<name>A0A3L8Q6E2_CHLGU</name>
<dbReference type="OrthoDB" id="9989112at2759"/>
<gene>
    <name evidence="4" type="ORF">DV515_00018839</name>
</gene>
<dbReference type="AlphaFoldDB" id="A0A3L8Q6E2"/>
<evidence type="ECO:0000313" key="5">
    <source>
        <dbReference type="Proteomes" id="UP000276834"/>
    </source>
</evidence>
<evidence type="ECO:0000256" key="1">
    <source>
        <dbReference type="ARBA" id="ARBA00022741"/>
    </source>
</evidence>
<dbReference type="PANTHER" id="PTHR47979">
    <property type="entry name" value="DRAB11-RELATED"/>
    <property type="match status" value="1"/>
</dbReference>
<dbReference type="Pfam" id="PF00071">
    <property type="entry name" value="Ras"/>
    <property type="match status" value="1"/>
</dbReference>